<evidence type="ECO:0000313" key="3">
    <source>
        <dbReference type="Proteomes" id="UP000033358"/>
    </source>
</evidence>
<name>A0A0F5MRA8_9RICK</name>
<gene>
    <name evidence="2" type="ORF">SZ25_00297</name>
</gene>
<organism evidence="2 3">
    <name type="scientific">Candidatus Arcanibacter lacustris</name>
    <dbReference type="NCBI Taxonomy" id="1607817"/>
    <lineage>
        <taxon>Bacteria</taxon>
        <taxon>Pseudomonadati</taxon>
        <taxon>Pseudomonadota</taxon>
        <taxon>Alphaproteobacteria</taxon>
        <taxon>Rickettsiales</taxon>
        <taxon>Candidatus Arcanibacter</taxon>
    </lineage>
</organism>
<evidence type="ECO:0000256" key="1">
    <source>
        <dbReference type="SAM" id="MobiDB-lite"/>
    </source>
</evidence>
<evidence type="ECO:0000313" key="2">
    <source>
        <dbReference type="EMBL" id="KKB96612.1"/>
    </source>
</evidence>
<keyword evidence="3" id="KW-1185">Reference proteome</keyword>
<dbReference type="Proteomes" id="UP000033358">
    <property type="component" value="Unassembled WGS sequence"/>
</dbReference>
<comment type="caution">
    <text evidence="2">The sequence shown here is derived from an EMBL/GenBank/DDBJ whole genome shotgun (WGS) entry which is preliminary data.</text>
</comment>
<proteinExistence type="predicted"/>
<protein>
    <submittedName>
        <fullName evidence="2">Uncharacterized protein</fullName>
    </submittedName>
</protein>
<feature type="region of interest" description="Disordered" evidence="1">
    <location>
        <begin position="1"/>
        <end position="21"/>
    </location>
</feature>
<dbReference type="EMBL" id="JYHA01000046">
    <property type="protein sequence ID" value="KKB96612.1"/>
    <property type="molecule type" value="Genomic_DNA"/>
</dbReference>
<accession>A0A0F5MRA8</accession>
<dbReference type="AlphaFoldDB" id="A0A0F5MRA8"/>
<sequence>MSSHKEKKAKNNDNRSYHANKNRYEINSLKDAVDKILRLRIELDKIIEVTAETTENVESLRLLLCSNLQDTYEIILAMGEIRQDHAEYMTKYIENNC</sequence>
<reference evidence="2 3" key="1">
    <citation type="submission" date="2015-02" db="EMBL/GenBank/DDBJ databases">
        <title>Single cell genomics of a rare environmental alphaproteobacterium provides unique insights into Rickettsiaceae evolution.</title>
        <authorList>
            <person name="Martijn J."/>
            <person name="Schulz F."/>
            <person name="Zaremba-Niedzwiedzka K."/>
            <person name="Viklund J."/>
            <person name="Stepanauskas R."/>
            <person name="Andersson S.G.E."/>
            <person name="Horn M."/>
            <person name="Guy L."/>
            <person name="Ettema T.J.G."/>
        </authorList>
    </citation>
    <scope>NUCLEOTIDE SEQUENCE [LARGE SCALE GENOMIC DNA]</scope>
    <source>
        <strain evidence="2 3">SCGC AAA041-L04</strain>
    </source>
</reference>